<dbReference type="HOGENOM" id="CLU_1989330_0_0_10"/>
<evidence type="ECO:0000313" key="3">
    <source>
        <dbReference type="Proteomes" id="UP000011058"/>
    </source>
</evidence>
<dbReference type="OrthoDB" id="670562at2"/>
<keyword evidence="1" id="KW-0472">Membrane</keyword>
<accession>I0K5H2</accession>
<organism evidence="2 3">
    <name type="scientific">Fibrella aestuarina BUZ 2</name>
    <dbReference type="NCBI Taxonomy" id="1166018"/>
    <lineage>
        <taxon>Bacteria</taxon>
        <taxon>Pseudomonadati</taxon>
        <taxon>Bacteroidota</taxon>
        <taxon>Cytophagia</taxon>
        <taxon>Cytophagales</taxon>
        <taxon>Spirosomataceae</taxon>
        <taxon>Fibrella</taxon>
    </lineage>
</organism>
<keyword evidence="3" id="KW-1185">Reference proteome</keyword>
<gene>
    <name evidence="2" type="ORF">FAES_1365</name>
</gene>
<evidence type="ECO:0000256" key="1">
    <source>
        <dbReference type="SAM" id="Phobius"/>
    </source>
</evidence>
<dbReference type="AlphaFoldDB" id="I0K5H2"/>
<keyword evidence="1" id="KW-1133">Transmembrane helix</keyword>
<feature type="transmembrane region" description="Helical" evidence="1">
    <location>
        <begin position="104"/>
        <end position="124"/>
    </location>
</feature>
<dbReference type="RefSeq" id="WP_015330474.1">
    <property type="nucleotide sequence ID" value="NC_020054.1"/>
</dbReference>
<dbReference type="eggNOG" id="ENOG50332WE">
    <property type="taxonomic scope" value="Bacteria"/>
</dbReference>
<dbReference type="EMBL" id="HE796683">
    <property type="protein sequence ID" value="CCG99375.1"/>
    <property type="molecule type" value="Genomic_DNA"/>
</dbReference>
<dbReference type="KEGG" id="fae:FAES_1365"/>
<keyword evidence="1" id="KW-0812">Transmembrane</keyword>
<feature type="transmembrane region" description="Helical" evidence="1">
    <location>
        <begin position="6"/>
        <end position="28"/>
    </location>
</feature>
<evidence type="ECO:0000313" key="2">
    <source>
        <dbReference type="EMBL" id="CCG99375.1"/>
    </source>
</evidence>
<reference evidence="2 3" key="1">
    <citation type="journal article" date="2012" name="J. Bacteriol.">
        <title>Genome Sequence of Fibrella aestuarina BUZ 2T, a Filamentous Marine Bacterium.</title>
        <authorList>
            <person name="Filippini M."/>
            <person name="Qi W."/>
            <person name="Blom J."/>
            <person name="Goesmann A."/>
            <person name="Smits T.H."/>
            <person name="Bagheri H.C."/>
        </authorList>
    </citation>
    <scope>NUCLEOTIDE SEQUENCE [LARGE SCALE GENOMIC DNA]</scope>
    <source>
        <strain evidence="3">BUZ 2T</strain>
    </source>
</reference>
<sequence>MESLAIVYACGVHSLGLALFHAAFWRIFRWRHDLQTSSLPTRAIIQIANLRLIHVFLLAAVLCFGFPDELLQTNLGRTYIIGMALFWLGRTIEQFIFLPYNRFFVHLLTAVFLLGAVLFALPVLL</sequence>
<feature type="transmembrane region" description="Helical" evidence="1">
    <location>
        <begin position="48"/>
        <end position="67"/>
    </location>
</feature>
<proteinExistence type="predicted"/>
<dbReference type="Proteomes" id="UP000011058">
    <property type="component" value="Chromosome"/>
</dbReference>
<name>I0K5H2_9BACT</name>
<dbReference type="STRING" id="1166018.FAES_1365"/>
<protein>
    <submittedName>
        <fullName evidence="2">Uncharacterized protein</fullName>
    </submittedName>
</protein>